<dbReference type="InterPro" id="IPR002559">
    <property type="entry name" value="Transposase_11"/>
</dbReference>
<keyword evidence="3" id="KW-1185">Reference proteome</keyword>
<accession>A0A5Q0BE16</accession>
<dbReference type="GO" id="GO:0006313">
    <property type="term" value="P:DNA transposition"/>
    <property type="evidence" value="ECO:0007669"/>
    <property type="project" value="InterPro"/>
</dbReference>
<dbReference type="Proteomes" id="UP000325755">
    <property type="component" value="Chromosome"/>
</dbReference>
<feature type="domain" description="Transposase IS4-like" evidence="1">
    <location>
        <begin position="2"/>
        <end position="142"/>
    </location>
</feature>
<organism evidence="2 3">
    <name type="scientific">Candidatus Methylospira mobilis</name>
    <dbReference type="NCBI Taxonomy" id="1808979"/>
    <lineage>
        <taxon>Bacteria</taxon>
        <taxon>Pseudomonadati</taxon>
        <taxon>Pseudomonadota</taxon>
        <taxon>Gammaproteobacteria</taxon>
        <taxon>Methylococcales</taxon>
        <taxon>Methylococcaceae</taxon>
        <taxon>Candidatus Methylospira</taxon>
    </lineage>
</organism>
<dbReference type="NCBIfam" id="NF033564">
    <property type="entry name" value="transpos_ISAs1"/>
    <property type="match status" value="1"/>
</dbReference>
<evidence type="ECO:0000313" key="2">
    <source>
        <dbReference type="EMBL" id="QFY41372.1"/>
    </source>
</evidence>
<reference evidence="2 3" key="1">
    <citation type="submission" date="2019-09" db="EMBL/GenBank/DDBJ databases">
        <title>Ecophysiology of the spiral-shaped methanotroph Methylospira mobilis as revealed by the complete genome sequence.</title>
        <authorList>
            <person name="Oshkin I.Y."/>
            <person name="Dedysh S.N."/>
            <person name="Miroshnikov K."/>
            <person name="Danilova O.V."/>
            <person name="Hakobyan A."/>
            <person name="Liesack W."/>
        </authorList>
    </citation>
    <scope>NUCLEOTIDE SEQUENCE [LARGE SCALE GENOMIC DNA]</scope>
    <source>
        <strain evidence="2 3">Shm1</strain>
    </source>
</reference>
<sequence>MIVVDGKTSRGSKDRKQGKSPLHLVSSWACANRMVLGYEATTGKLNEITAIPKLLELLKLKGCIVTIDAMGCQTAIARQIIEQKGEYVLGPKENQPLLYEAVDDYFTIARNDGFKNIKYGYAEEIDKGHGRMEIRRHWICENLSTLPHPERWEGLRNIGMVEREWERPA</sequence>
<dbReference type="PANTHER" id="PTHR30298:SF0">
    <property type="entry name" value="PROTEIN YBFL-RELATED"/>
    <property type="match status" value="1"/>
</dbReference>
<evidence type="ECO:0000313" key="3">
    <source>
        <dbReference type="Proteomes" id="UP000325755"/>
    </source>
</evidence>
<dbReference type="EMBL" id="CP044205">
    <property type="protein sequence ID" value="QFY41372.1"/>
    <property type="molecule type" value="Genomic_DNA"/>
</dbReference>
<proteinExistence type="predicted"/>
<dbReference type="KEGG" id="mmob:F6R98_00985"/>
<dbReference type="InterPro" id="IPR051698">
    <property type="entry name" value="Transposase_11-like"/>
</dbReference>
<dbReference type="GO" id="GO:0004803">
    <property type="term" value="F:transposase activity"/>
    <property type="evidence" value="ECO:0007669"/>
    <property type="project" value="InterPro"/>
</dbReference>
<dbReference type="AlphaFoldDB" id="A0A5Q0BE16"/>
<dbReference type="InParanoid" id="A0A5Q0BE16"/>
<dbReference type="OrthoDB" id="8001376at2"/>
<name>A0A5Q0BE16_9GAMM</name>
<dbReference type="PANTHER" id="PTHR30298">
    <property type="entry name" value="H REPEAT-ASSOCIATED PREDICTED TRANSPOSASE"/>
    <property type="match status" value="1"/>
</dbReference>
<protein>
    <submittedName>
        <fullName evidence="2">ISAs1 family transposase</fullName>
    </submittedName>
</protein>
<dbReference type="Pfam" id="PF01609">
    <property type="entry name" value="DDE_Tnp_1"/>
    <property type="match status" value="1"/>
</dbReference>
<gene>
    <name evidence="2" type="ORF">F6R98_00985</name>
</gene>
<dbReference type="InterPro" id="IPR047647">
    <property type="entry name" value="ISAs1_transpos"/>
</dbReference>
<dbReference type="GO" id="GO:0003677">
    <property type="term" value="F:DNA binding"/>
    <property type="evidence" value="ECO:0007669"/>
    <property type="project" value="InterPro"/>
</dbReference>
<evidence type="ECO:0000259" key="1">
    <source>
        <dbReference type="Pfam" id="PF01609"/>
    </source>
</evidence>